<evidence type="ECO:0000313" key="1">
    <source>
        <dbReference type="EMBL" id="KIM68493.1"/>
    </source>
</evidence>
<dbReference type="EMBL" id="KN822009">
    <property type="protein sequence ID" value="KIM68493.1"/>
    <property type="molecule type" value="Genomic_DNA"/>
</dbReference>
<proteinExistence type="predicted"/>
<organism evidence="1 2">
    <name type="scientific">Scleroderma citrinum Foug A</name>
    <dbReference type="NCBI Taxonomy" id="1036808"/>
    <lineage>
        <taxon>Eukaryota</taxon>
        <taxon>Fungi</taxon>
        <taxon>Dikarya</taxon>
        <taxon>Basidiomycota</taxon>
        <taxon>Agaricomycotina</taxon>
        <taxon>Agaricomycetes</taxon>
        <taxon>Agaricomycetidae</taxon>
        <taxon>Boletales</taxon>
        <taxon>Sclerodermatineae</taxon>
        <taxon>Sclerodermataceae</taxon>
        <taxon>Scleroderma</taxon>
    </lineage>
</organism>
<dbReference type="HOGENOM" id="CLU_641178_0_0_1"/>
<name>A0A0C3A496_9AGAM</name>
<keyword evidence="2" id="KW-1185">Reference proteome</keyword>
<sequence length="428" mass="46469">MSIRAAIDRILSIPDLVGIHTKAPSLDDIGYEGMAEICHEYDVESQNSPEGSTTRITGDIFDSSNIETGPTNDIFAYDPPKETPVLMKNCPSSPLPQSSPWTSDSPITEGDAILEFEISPTAPPSPIAEWSDDQSMSFPHYMRSTKQTGPGTVSRKYERPNLSHRAFHSPTWENSSHSSSMISLNPFPLKPASPNLRNSDRFTSHNMQPNSPDSPVFPTEDGTKITVPSDLPLDFLTDPDPWATIGRTLKLEPLPGPSPRDEPLVDYTKGREGVGHTQDERCLSDLPSASPVSSQMGIDVVSVEHSVQDGIFPSGVTLITSSPCPDLHGVVYDDVEVSRCILNCPVRNSDLFSPSRSRPSSHAGLNCVADGGGEYGWGTGAVGVFRPDPVQGQLESAHRVPETCLGEVDVEMCFDGPCLFRDSDFEDE</sequence>
<dbReference type="Proteomes" id="UP000053989">
    <property type="component" value="Unassembled WGS sequence"/>
</dbReference>
<gene>
    <name evidence="1" type="ORF">SCLCIDRAFT_956478</name>
</gene>
<dbReference type="AlphaFoldDB" id="A0A0C3A496"/>
<evidence type="ECO:0000313" key="2">
    <source>
        <dbReference type="Proteomes" id="UP000053989"/>
    </source>
</evidence>
<protein>
    <submittedName>
        <fullName evidence="1">Uncharacterized protein</fullName>
    </submittedName>
</protein>
<dbReference type="InParanoid" id="A0A0C3A496"/>
<reference evidence="2" key="2">
    <citation type="submission" date="2015-01" db="EMBL/GenBank/DDBJ databases">
        <title>Evolutionary Origins and Diversification of the Mycorrhizal Mutualists.</title>
        <authorList>
            <consortium name="DOE Joint Genome Institute"/>
            <consortium name="Mycorrhizal Genomics Consortium"/>
            <person name="Kohler A."/>
            <person name="Kuo A."/>
            <person name="Nagy L.G."/>
            <person name="Floudas D."/>
            <person name="Copeland A."/>
            <person name="Barry K.W."/>
            <person name="Cichocki N."/>
            <person name="Veneault-Fourrey C."/>
            <person name="LaButti K."/>
            <person name="Lindquist E.A."/>
            <person name="Lipzen A."/>
            <person name="Lundell T."/>
            <person name="Morin E."/>
            <person name="Murat C."/>
            <person name="Riley R."/>
            <person name="Ohm R."/>
            <person name="Sun H."/>
            <person name="Tunlid A."/>
            <person name="Henrissat B."/>
            <person name="Grigoriev I.V."/>
            <person name="Hibbett D.S."/>
            <person name="Martin F."/>
        </authorList>
    </citation>
    <scope>NUCLEOTIDE SEQUENCE [LARGE SCALE GENOMIC DNA]</scope>
    <source>
        <strain evidence="2">Foug A</strain>
    </source>
</reference>
<reference evidence="1 2" key="1">
    <citation type="submission" date="2014-04" db="EMBL/GenBank/DDBJ databases">
        <authorList>
            <consortium name="DOE Joint Genome Institute"/>
            <person name="Kuo A."/>
            <person name="Kohler A."/>
            <person name="Nagy L.G."/>
            <person name="Floudas D."/>
            <person name="Copeland A."/>
            <person name="Barry K.W."/>
            <person name="Cichocki N."/>
            <person name="Veneault-Fourrey C."/>
            <person name="LaButti K."/>
            <person name="Lindquist E.A."/>
            <person name="Lipzen A."/>
            <person name="Lundell T."/>
            <person name="Morin E."/>
            <person name="Murat C."/>
            <person name="Sun H."/>
            <person name="Tunlid A."/>
            <person name="Henrissat B."/>
            <person name="Grigoriev I.V."/>
            <person name="Hibbett D.S."/>
            <person name="Martin F."/>
            <person name="Nordberg H.P."/>
            <person name="Cantor M.N."/>
            <person name="Hua S.X."/>
        </authorList>
    </citation>
    <scope>NUCLEOTIDE SEQUENCE [LARGE SCALE GENOMIC DNA]</scope>
    <source>
        <strain evidence="1 2">Foug A</strain>
    </source>
</reference>
<dbReference type="OrthoDB" id="2687551at2759"/>
<accession>A0A0C3A496</accession>